<organism evidence="1 2">
    <name type="scientific">Pseudomonas cavernicola</name>
    <dbReference type="NCBI Taxonomy" id="2320866"/>
    <lineage>
        <taxon>Bacteria</taxon>
        <taxon>Pseudomonadati</taxon>
        <taxon>Pseudomonadota</taxon>
        <taxon>Gammaproteobacteria</taxon>
        <taxon>Pseudomonadales</taxon>
        <taxon>Pseudomonadaceae</taxon>
        <taxon>Pseudomonas</taxon>
    </lineage>
</organism>
<dbReference type="EMBL" id="QYUR01000002">
    <property type="protein sequence ID" value="RJG13439.1"/>
    <property type="molecule type" value="Genomic_DNA"/>
</dbReference>
<reference evidence="1 2" key="1">
    <citation type="submission" date="2018-09" db="EMBL/GenBank/DDBJ databases">
        <authorList>
            <person name="Zhu H."/>
        </authorList>
    </citation>
    <scope>NUCLEOTIDE SEQUENCE [LARGE SCALE GENOMIC DNA]</scope>
    <source>
        <strain evidence="1 2">K1S02-6</strain>
    </source>
</reference>
<sequence>MKLQKRNLLILAALAVMTNGFSLFGIGQASVGSVARTIECNHSIARNLELKETLQRIAGNPPAKRDMAFAGQFILECFS</sequence>
<dbReference type="RefSeq" id="WP_119953932.1">
    <property type="nucleotide sequence ID" value="NZ_QYUR01000002.1"/>
</dbReference>
<protein>
    <submittedName>
        <fullName evidence="1">Uncharacterized protein</fullName>
    </submittedName>
</protein>
<evidence type="ECO:0000313" key="2">
    <source>
        <dbReference type="Proteomes" id="UP000284021"/>
    </source>
</evidence>
<evidence type="ECO:0000313" key="1">
    <source>
        <dbReference type="EMBL" id="RJG13439.1"/>
    </source>
</evidence>
<name>A0A418XLT3_9PSED</name>
<proteinExistence type="predicted"/>
<keyword evidence="2" id="KW-1185">Reference proteome</keyword>
<dbReference type="AlphaFoldDB" id="A0A418XLT3"/>
<gene>
    <name evidence="1" type="ORF">D3879_09380</name>
</gene>
<accession>A0A418XLT3</accession>
<dbReference type="Proteomes" id="UP000284021">
    <property type="component" value="Unassembled WGS sequence"/>
</dbReference>
<dbReference type="OrthoDB" id="7030047at2"/>
<comment type="caution">
    <text evidence="1">The sequence shown here is derived from an EMBL/GenBank/DDBJ whole genome shotgun (WGS) entry which is preliminary data.</text>
</comment>